<evidence type="ECO:0000313" key="2">
    <source>
        <dbReference type="EMBL" id="RPA97094.1"/>
    </source>
</evidence>
<proteinExistence type="predicted"/>
<keyword evidence="3" id="KW-1185">Reference proteome</keyword>
<reference evidence="2 3" key="1">
    <citation type="journal article" date="2018" name="Nat. Ecol. Evol.">
        <title>Pezizomycetes genomes reveal the molecular basis of ectomycorrhizal truffle lifestyle.</title>
        <authorList>
            <person name="Murat C."/>
            <person name="Payen T."/>
            <person name="Noel B."/>
            <person name="Kuo A."/>
            <person name="Morin E."/>
            <person name="Chen J."/>
            <person name="Kohler A."/>
            <person name="Krizsan K."/>
            <person name="Balestrini R."/>
            <person name="Da Silva C."/>
            <person name="Montanini B."/>
            <person name="Hainaut M."/>
            <person name="Levati E."/>
            <person name="Barry K.W."/>
            <person name="Belfiori B."/>
            <person name="Cichocki N."/>
            <person name="Clum A."/>
            <person name="Dockter R.B."/>
            <person name="Fauchery L."/>
            <person name="Guy J."/>
            <person name="Iotti M."/>
            <person name="Le Tacon F."/>
            <person name="Lindquist E.A."/>
            <person name="Lipzen A."/>
            <person name="Malagnac F."/>
            <person name="Mello A."/>
            <person name="Molinier V."/>
            <person name="Miyauchi S."/>
            <person name="Poulain J."/>
            <person name="Riccioni C."/>
            <person name="Rubini A."/>
            <person name="Sitrit Y."/>
            <person name="Splivallo R."/>
            <person name="Traeger S."/>
            <person name="Wang M."/>
            <person name="Zifcakova L."/>
            <person name="Wipf D."/>
            <person name="Zambonelli A."/>
            <person name="Paolocci F."/>
            <person name="Nowrousian M."/>
            <person name="Ottonello S."/>
            <person name="Baldrian P."/>
            <person name="Spatafora J.W."/>
            <person name="Henrissat B."/>
            <person name="Nagy L.G."/>
            <person name="Aury J.M."/>
            <person name="Wincker P."/>
            <person name="Grigoriev I.V."/>
            <person name="Bonfante P."/>
            <person name="Martin F.M."/>
        </authorList>
    </citation>
    <scope>NUCLEOTIDE SEQUENCE [LARGE SCALE GENOMIC DNA]</scope>
    <source>
        <strain evidence="2 3">120613-1</strain>
    </source>
</reference>
<dbReference type="Proteomes" id="UP000276215">
    <property type="component" value="Unassembled WGS sequence"/>
</dbReference>
<sequence length="53" mass="6083">TANQSQKSITEDRRKTSRNHKEKKREKKYANLTTYPYNSCPCPLPNNGSTSPL</sequence>
<dbReference type="AlphaFoldDB" id="A0A3N4JTR2"/>
<feature type="region of interest" description="Disordered" evidence="1">
    <location>
        <begin position="1"/>
        <end position="53"/>
    </location>
</feature>
<name>A0A3N4JTR2_9PEZI</name>
<gene>
    <name evidence="2" type="ORF">L873DRAFT_1810408</name>
</gene>
<feature type="non-terminal residue" evidence="2">
    <location>
        <position position="1"/>
    </location>
</feature>
<protein>
    <submittedName>
        <fullName evidence="2">Uncharacterized protein</fullName>
    </submittedName>
</protein>
<accession>A0A3N4JTR2</accession>
<organism evidence="2 3">
    <name type="scientific">Choiromyces venosus 120613-1</name>
    <dbReference type="NCBI Taxonomy" id="1336337"/>
    <lineage>
        <taxon>Eukaryota</taxon>
        <taxon>Fungi</taxon>
        <taxon>Dikarya</taxon>
        <taxon>Ascomycota</taxon>
        <taxon>Pezizomycotina</taxon>
        <taxon>Pezizomycetes</taxon>
        <taxon>Pezizales</taxon>
        <taxon>Tuberaceae</taxon>
        <taxon>Choiromyces</taxon>
    </lineage>
</organism>
<feature type="compositionally biased region" description="Basic residues" evidence="1">
    <location>
        <begin position="15"/>
        <end position="27"/>
    </location>
</feature>
<evidence type="ECO:0000313" key="3">
    <source>
        <dbReference type="Proteomes" id="UP000276215"/>
    </source>
</evidence>
<dbReference type="EMBL" id="ML120408">
    <property type="protein sequence ID" value="RPA97094.1"/>
    <property type="molecule type" value="Genomic_DNA"/>
</dbReference>
<evidence type="ECO:0000256" key="1">
    <source>
        <dbReference type="SAM" id="MobiDB-lite"/>
    </source>
</evidence>